<name>A0ABX1RZW5_9FLAO</name>
<dbReference type="InterPro" id="IPR019734">
    <property type="entry name" value="TPR_rpt"/>
</dbReference>
<dbReference type="PROSITE" id="PS50109">
    <property type="entry name" value="HIS_KIN"/>
    <property type="match status" value="1"/>
</dbReference>
<dbReference type="SMART" id="SM00028">
    <property type="entry name" value="TPR"/>
    <property type="match status" value="7"/>
</dbReference>
<dbReference type="Gene3D" id="3.30.565.10">
    <property type="entry name" value="Histidine kinase-like ATPase, C-terminal domain"/>
    <property type="match status" value="1"/>
</dbReference>
<comment type="caution">
    <text evidence="12">The sequence shown here is derived from an EMBL/GenBank/DDBJ whole genome shotgun (WGS) entry which is preliminary data.</text>
</comment>
<evidence type="ECO:0000313" key="13">
    <source>
        <dbReference type="Proteomes" id="UP000746690"/>
    </source>
</evidence>
<dbReference type="InterPro" id="IPR005467">
    <property type="entry name" value="His_kinase_dom"/>
</dbReference>
<evidence type="ECO:0000256" key="1">
    <source>
        <dbReference type="ARBA" id="ARBA00000085"/>
    </source>
</evidence>
<accession>A0ABX1RZW5</accession>
<dbReference type="InterPro" id="IPR011990">
    <property type="entry name" value="TPR-like_helical_dom_sf"/>
</dbReference>
<keyword evidence="3" id="KW-0597">Phosphoprotein</keyword>
<sequence length="645" mass="74041">MEQTLLFLKQFFYLCFFSFYVSLTAQTDSLEQKLIKASKEEKIELYKQLANKYEKIKIDKAIDYAEQGLELLKGVNNKNTGFFYMRLGYLYNDKSEHIKALFYYKKALEVSEELDYELGIGKCYQNIGVTHVKMGNYDQALDYDLKALKIYEKHNKENLVAGIVGNIGSLYSCRLKDNENGLLYYNRALEISEKSGNDEFRVYILVAVAELYVRQKDIVKAKSTLKKAIDIAEEVNYPKVIISALANLSQISIEEEDFKQALMYSKRALQIRLESGYTEDDTSTYLTLAEIYEKLKNTKKAKVYYNQALTAALKSEALPQLSKVYEALHKYSDRRKNHKKSYEYILKYNEAKDSLFTIEKDKQLKEIQAKFDLENKEKEILFLTKENEIKVLENKNQSTTKNVLIIGVLALTITLLTVFYAYRNKQASNKILAEKNKVISQTLEDREILLKEVHHRVKNNLQIVSSLLRLQYKFGNHKSSSEVLHEIQDKIQAMSIIHERLYKSNNLSSINLKAYLDNLLSYFNTSYDLPEQNITITTDIDNIDLGMDRLVPCGLIVNEIIANSIKYAFQDEASGQINIKASKNKDKCVLTIEDTGVGFPEGFESKSSQSLGMQLIQGLTKQIKGTVDIISNPGACYTITFSMAQ</sequence>
<dbReference type="Pfam" id="PF07568">
    <property type="entry name" value="HisKA_2"/>
    <property type="match status" value="1"/>
</dbReference>
<evidence type="ECO:0000313" key="12">
    <source>
        <dbReference type="EMBL" id="NMH88641.1"/>
    </source>
</evidence>
<evidence type="ECO:0000256" key="9">
    <source>
        <dbReference type="SAM" id="Coils"/>
    </source>
</evidence>
<keyword evidence="9" id="KW-0175">Coiled coil</keyword>
<dbReference type="InterPro" id="IPR003594">
    <property type="entry name" value="HATPase_dom"/>
</dbReference>
<keyword evidence="13" id="KW-1185">Reference proteome</keyword>
<evidence type="ECO:0000256" key="7">
    <source>
        <dbReference type="ARBA" id="ARBA00022840"/>
    </source>
</evidence>
<dbReference type="InterPro" id="IPR036890">
    <property type="entry name" value="HATPase_C_sf"/>
</dbReference>
<evidence type="ECO:0000256" key="8">
    <source>
        <dbReference type="PROSITE-ProRule" id="PRU00339"/>
    </source>
</evidence>
<organism evidence="12 13">
    <name type="scientific">Flavivirga algicola</name>
    <dbReference type="NCBI Taxonomy" id="2729136"/>
    <lineage>
        <taxon>Bacteria</taxon>
        <taxon>Pseudomonadati</taxon>
        <taxon>Bacteroidota</taxon>
        <taxon>Flavobacteriia</taxon>
        <taxon>Flavobacteriales</taxon>
        <taxon>Flavobacteriaceae</taxon>
        <taxon>Flavivirga</taxon>
    </lineage>
</organism>
<gene>
    <name evidence="12" type="ORF">HHX25_14100</name>
</gene>
<dbReference type="PANTHER" id="PTHR41523">
    <property type="entry name" value="TWO-COMPONENT SYSTEM SENSOR PROTEIN"/>
    <property type="match status" value="1"/>
</dbReference>
<evidence type="ECO:0000256" key="5">
    <source>
        <dbReference type="ARBA" id="ARBA00022741"/>
    </source>
</evidence>
<feature type="transmembrane region" description="Helical" evidence="10">
    <location>
        <begin position="403"/>
        <end position="422"/>
    </location>
</feature>
<keyword evidence="4" id="KW-0808">Transferase</keyword>
<dbReference type="Gene3D" id="1.25.40.10">
    <property type="entry name" value="Tetratricopeptide repeat domain"/>
    <property type="match status" value="2"/>
</dbReference>
<evidence type="ECO:0000256" key="6">
    <source>
        <dbReference type="ARBA" id="ARBA00022777"/>
    </source>
</evidence>
<dbReference type="PROSITE" id="PS50005">
    <property type="entry name" value="TPR"/>
    <property type="match status" value="2"/>
</dbReference>
<dbReference type="InterPro" id="IPR011495">
    <property type="entry name" value="Sig_transdc_His_kin_sub2_dim/P"/>
</dbReference>
<proteinExistence type="predicted"/>
<keyword evidence="10" id="KW-0812">Transmembrane</keyword>
<dbReference type="SUPFAM" id="SSF48452">
    <property type="entry name" value="TPR-like"/>
    <property type="match status" value="2"/>
</dbReference>
<keyword evidence="10" id="KW-1133">Transmembrane helix</keyword>
<feature type="repeat" description="TPR" evidence="8">
    <location>
        <begin position="81"/>
        <end position="114"/>
    </location>
</feature>
<evidence type="ECO:0000256" key="3">
    <source>
        <dbReference type="ARBA" id="ARBA00022553"/>
    </source>
</evidence>
<dbReference type="SUPFAM" id="SSF55874">
    <property type="entry name" value="ATPase domain of HSP90 chaperone/DNA topoisomerase II/histidine kinase"/>
    <property type="match status" value="1"/>
</dbReference>
<dbReference type="EMBL" id="JABBHF010000008">
    <property type="protein sequence ID" value="NMH88641.1"/>
    <property type="molecule type" value="Genomic_DNA"/>
</dbReference>
<dbReference type="RefSeq" id="WP_169674815.1">
    <property type="nucleotide sequence ID" value="NZ_JABBHF010000008.1"/>
</dbReference>
<keyword evidence="5" id="KW-0547">Nucleotide-binding</keyword>
<keyword evidence="8" id="KW-0802">TPR repeat</keyword>
<comment type="catalytic activity">
    <reaction evidence="1">
        <text>ATP + protein L-histidine = ADP + protein N-phospho-L-histidine.</text>
        <dbReference type="EC" id="2.7.13.3"/>
    </reaction>
</comment>
<evidence type="ECO:0000256" key="10">
    <source>
        <dbReference type="SAM" id="Phobius"/>
    </source>
</evidence>
<evidence type="ECO:0000259" key="11">
    <source>
        <dbReference type="PROSITE" id="PS50109"/>
    </source>
</evidence>
<evidence type="ECO:0000256" key="4">
    <source>
        <dbReference type="ARBA" id="ARBA00022679"/>
    </source>
</evidence>
<reference evidence="12 13" key="1">
    <citation type="submission" date="2020-04" db="EMBL/GenBank/DDBJ databases">
        <title>A Flavivirga sp. nov.</title>
        <authorList>
            <person name="Sun X."/>
        </authorList>
    </citation>
    <scope>NUCLEOTIDE SEQUENCE [LARGE SCALE GENOMIC DNA]</scope>
    <source>
        <strain evidence="12 13">Y03</strain>
    </source>
</reference>
<evidence type="ECO:0000256" key="2">
    <source>
        <dbReference type="ARBA" id="ARBA00012438"/>
    </source>
</evidence>
<protein>
    <recommendedName>
        <fullName evidence="2">histidine kinase</fullName>
        <ecNumber evidence="2">2.7.13.3</ecNumber>
    </recommendedName>
</protein>
<dbReference type="Proteomes" id="UP000746690">
    <property type="component" value="Unassembled WGS sequence"/>
</dbReference>
<dbReference type="PANTHER" id="PTHR41523:SF8">
    <property type="entry name" value="ETHYLENE RESPONSE SENSOR PROTEIN"/>
    <property type="match status" value="1"/>
</dbReference>
<feature type="repeat" description="TPR" evidence="8">
    <location>
        <begin position="121"/>
        <end position="154"/>
    </location>
</feature>
<keyword evidence="10" id="KW-0472">Membrane</keyword>
<dbReference type="Pfam" id="PF13424">
    <property type="entry name" value="TPR_12"/>
    <property type="match status" value="3"/>
</dbReference>
<dbReference type="EC" id="2.7.13.3" evidence="2"/>
<dbReference type="Pfam" id="PF02518">
    <property type="entry name" value="HATPase_c"/>
    <property type="match status" value="1"/>
</dbReference>
<dbReference type="Gene3D" id="3.30.450.20">
    <property type="entry name" value="PAS domain"/>
    <property type="match status" value="1"/>
</dbReference>
<keyword evidence="7" id="KW-0067">ATP-binding</keyword>
<dbReference type="SMART" id="SM00387">
    <property type="entry name" value="HATPase_c"/>
    <property type="match status" value="1"/>
</dbReference>
<keyword evidence="6" id="KW-0418">Kinase</keyword>
<feature type="domain" description="Histidine kinase" evidence="11">
    <location>
        <begin position="452"/>
        <end position="645"/>
    </location>
</feature>
<feature type="coiled-coil region" evidence="9">
    <location>
        <begin position="20"/>
        <end position="59"/>
    </location>
</feature>